<proteinExistence type="predicted"/>
<comment type="caution">
    <text evidence="1">The sequence shown here is derived from an EMBL/GenBank/DDBJ whole genome shotgun (WGS) entry which is preliminary data.</text>
</comment>
<reference evidence="1" key="1">
    <citation type="submission" date="2023-04" db="EMBL/GenBank/DDBJ databases">
        <title>Ambrosiozyma monospora NBRC 10751.</title>
        <authorList>
            <person name="Ichikawa N."/>
            <person name="Sato H."/>
            <person name="Tonouchi N."/>
        </authorList>
    </citation>
    <scope>NUCLEOTIDE SEQUENCE</scope>
    <source>
        <strain evidence="1">NBRC 10751</strain>
    </source>
</reference>
<organism evidence="1 2">
    <name type="scientific">Ambrosiozyma monospora</name>
    <name type="common">Yeast</name>
    <name type="synonym">Endomycopsis monosporus</name>
    <dbReference type="NCBI Taxonomy" id="43982"/>
    <lineage>
        <taxon>Eukaryota</taxon>
        <taxon>Fungi</taxon>
        <taxon>Dikarya</taxon>
        <taxon>Ascomycota</taxon>
        <taxon>Saccharomycotina</taxon>
        <taxon>Pichiomycetes</taxon>
        <taxon>Pichiales</taxon>
        <taxon>Pichiaceae</taxon>
        <taxon>Ambrosiozyma</taxon>
    </lineage>
</organism>
<accession>A0ACB5STJ8</accession>
<protein>
    <submittedName>
        <fullName evidence="1">Unnamed protein product</fullName>
    </submittedName>
</protein>
<evidence type="ECO:0000313" key="1">
    <source>
        <dbReference type="EMBL" id="GME72442.1"/>
    </source>
</evidence>
<dbReference type="EMBL" id="BSXS01000423">
    <property type="protein sequence ID" value="GME72442.1"/>
    <property type="molecule type" value="Genomic_DNA"/>
</dbReference>
<keyword evidence="2" id="KW-1185">Reference proteome</keyword>
<sequence>MIATGPFSAPAPASVYMDVDGPASAHLASHSVPAAMTVSQALLGDSKLDVVSASESYSAPPSAPLSISDLAATALIHALSPVLSPTPSPVPSASFEFNESTLVNSAPLSACSDNYTDFTMGSAISDSVVSLTYPIPDAENSDVEPFSLSDSITSNEIDSSGSTAGTSYHGTQSDTDEEDGTDYHNLLNPENWSRETNTLSNFANFALVENSNFHRQIIIRAFGQNYLLSKQRLLSHSFFFNAVINRFVNHSVPAAYCHTGDPINDFIRPTDIFGNVSEYELGCQMFIMNVNDPLITKESFEYLLKC</sequence>
<evidence type="ECO:0000313" key="2">
    <source>
        <dbReference type="Proteomes" id="UP001165064"/>
    </source>
</evidence>
<name>A0ACB5STJ8_AMBMO</name>
<gene>
    <name evidence="1" type="ORF">Amon02_000099200</name>
</gene>
<dbReference type="Proteomes" id="UP001165064">
    <property type="component" value="Unassembled WGS sequence"/>
</dbReference>